<dbReference type="EMBL" id="BART01023167">
    <property type="protein sequence ID" value="GAH04480.1"/>
    <property type="molecule type" value="Genomic_DNA"/>
</dbReference>
<sequence>MNRELNKYYDEYSCGKTGMGGIGKAHDDLKKAAKKYIEIYKEIRAIEIAATVGTYLLEAEYKKDRESIRDPKVFRILYLKKCLDIEKESYHDIFDYLKTNRQVML</sequence>
<gene>
    <name evidence="1" type="ORF">S01H4_42222</name>
</gene>
<reference evidence="1" key="1">
    <citation type="journal article" date="2014" name="Front. Microbiol.">
        <title>High frequency of phylogenetically diverse reductive dehalogenase-homologous genes in deep subseafloor sedimentary metagenomes.</title>
        <authorList>
            <person name="Kawai M."/>
            <person name="Futagami T."/>
            <person name="Toyoda A."/>
            <person name="Takaki Y."/>
            <person name="Nishi S."/>
            <person name="Hori S."/>
            <person name="Arai W."/>
            <person name="Tsubouchi T."/>
            <person name="Morono Y."/>
            <person name="Uchiyama I."/>
            <person name="Ito T."/>
            <person name="Fujiyama A."/>
            <person name="Inagaki F."/>
            <person name="Takami H."/>
        </authorList>
    </citation>
    <scope>NUCLEOTIDE SEQUENCE</scope>
    <source>
        <strain evidence="1">Expedition CK06-06</strain>
    </source>
</reference>
<comment type="caution">
    <text evidence="1">The sequence shown here is derived from an EMBL/GenBank/DDBJ whole genome shotgun (WGS) entry which is preliminary data.</text>
</comment>
<protein>
    <submittedName>
        <fullName evidence="1">Uncharacterized protein</fullName>
    </submittedName>
</protein>
<accession>X1D878</accession>
<proteinExistence type="predicted"/>
<dbReference type="AlphaFoldDB" id="X1D878"/>
<organism evidence="1">
    <name type="scientific">marine sediment metagenome</name>
    <dbReference type="NCBI Taxonomy" id="412755"/>
    <lineage>
        <taxon>unclassified sequences</taxon>
        <taxon>metagenomes</taxon>
        <taxon>ecological metagenomes</taxon>
    </lineage>
</organism>
<evidence type="ECO:0000313" key="1">
    <source>
        <dbReference type="EMBL" id="GAH04480.1"/>
    </source>
</evidence>
<name>X1D878_9ZZZZ</name>